<reference evidence="9 10" key="1">
    <citation type="submission" date="2018-07" db="EMBL/GenBank/DDBJ databases">
        <title>Genomic Encyclopedia of Type Strains, Phase III (KMG-III): the genomes of soil and plant-associated and newly described type strains.</title>
        <authorList>
            <person name="Whitman W."/>
        </authorList>
    </citation>
    <scope>NUCLEOTIDE SEQUENCE [LARGE SCALE GENOMIC DNA]</scope>
    <source>
        <strain evidence="9 10">31-25a</strain>
    </source>
</reference>
<sequence length="436" mass="46750">MSSFTGTAESIGLHTAHPKRLALASMIGTTLEYYDFTIYNTMAALVFSQLFFPSVDPMVGTMLAFSTYAIGYLSRPLGGLFFGRLGDKIGRRAVLVITLIIMGLTTATIGLLPTYGSAGILAPLLLITLRFVQGVALGGEWAGAVLLAVEHGRQDQRGLNASWTQMGPALGTLLGTGLIYGFTSLMDNETFLAWGWRVPFLLSLVLVTFGLWVRNGIEESPMFKHLEEAHTKAKAPIKEVVTNHWRRLLLAGGSRIGGDVLYGLIVVFTLTYVTTVLQLPKSTALMALLIGTGFNALAVPLFAILSDHWGRRPVLALGVLSAIIWAFFMFVLLDTAQTMAIVLASVGGLIVHACLYGPQASFIIEQFPTRIRFTGASLAYTFAGIIGGGFAPLIMAALFTGYSSSYAISIYVAGAACVTGLVLLLARETAHKPLEE</sequence>
<feature type="domain" description="Major facilitator superfamily (MFS) profile" evidence="8">
    <location>
        <begin position="21"/>
        <end position="432"/>
    </location>
</feature>
<proteinExistence type="predicted"/>
<organism evidence="9 10">
    <name type="scientific">Phyllobacterium bourgognense</name>
    <dbReference type="NCBI Taxonomy" id="314236"/>
    <lineage>
        <taxon>Bacteria</taxon>
        <taxon>Pseudomonadati</taxon>
        <taxon>Pseudomonadota</taxon>
        <taxon>Alphaproteobacteria</taxon>
        <taxon>Hyphomicrobiales</taxon>
        <taxon>Phyllobacteriaceae</taxon>
        <taxon>Phyllobacterium</taxon>
    </lineage>
</organism>
<accession>A0A368YH64</accession>
<dbReference type="Proteomes" id="UP000253324">
    <property type="component" value="Unassembled WGS sequence"/>
</dbReference>
<feature type="transmembrane region" description="Helical" evidence="7">
    <location>
        <begin position="194"/>
        <end position="213"/>
    </location>
</feature>
<keyword evidence="2" id="KW-0813">Transport</keyword>
<dbReference type="PANTHER" id="PTHR43045:SF1">
    <property type="entry name" value="SHIKIMATE TRANSPORTER"/>
    <property type="match status" value="1"/>
</dbReference>
<evidence type="ECO:0000256" key="1">
    <source>
        <dbReference type="ARBA" id="ARBA00004651"/>
    </source>
</evidence>
<evidence type="ECO:0000256" key="2">
    <source>
        <dbReference type="ARBA" id="ARBA00022448"/>
    </source>
</evidence>
<dbReference type="GO" id="GO:0022857">
    <property type="term" value="F:transmembrane transporter activity"/>
    <property type="evidence" value="ECO:0007669"/>
    <property type="project" value="InterPro"/>
</dbReference>
<feature type="transmembrane region" description="Helical" evidence="7">
    <location>
        <begin position="94"/>
        <end position="112"/>
    </location>
</feature>
<dbReference type="SUPFAM" id="SSF103473">
    <property type="entry name" value="MFS general substrate transporter"/>
    <property type="match status" value="1"/>
</dbReference>
<dbReference type="GO" id="GO:0005886">
    <property type="term" value="C:plasma membrane"/>
    <property type="evidence" value="ECO:0007669"/>
    <property type="project" value="UniProtKB-SubCell"/>
</dbReference>
<dbReference type="CDD" id="cd17369">
    <property type="entry name" value="MFS_ShiA_like"/>
    <property type="match status" value="1"/>
</dbReference>
<dbReference type="PANTHER" id="PTHR43045">
    <property type="entry name" value="SHIKIMATE TRANSPORTER"/>
    <property type="match status" value="1"/>
</dbReference>
<dbReference type="InterPro" id="IPR020846">
    <property type="entry name" value="MFS_dom"/>
</dbReference>
<feature type="transmembrane region" description="Helical" evidence="7">
    <location>
        <begin position="161"/>
        <end position="182"/>
    </location>
</feature>
<dbReference type="FunFam" id="1.20.1250.20:FF:000001">
    <property type="entry name" value="Dicarboxylate MFS transporter"/>
    <property type="match status" value="1"/>
</dbReference>
<feature type="transmembrane region" description="Helical" evidence="7">
    <location>
        <begin position="260"/>
        <end position="279"/>
    </location>
</feature>
<dbReference type="EMBL" id="QPJM01000017">
    <property type="protein sequence ID" value="RCW79570.1"/>
    <property type="molecule type" value="Genomic_DNA"/>
</dbReference>
<comment type="caution">
    <text evidence="9">The sequence shown here is derived from an EMBL/GenBank/DDBJ whole genome shotgun (WGS) entry which is preliminary data.</text>
</comment>
<name>A0A368YH64_9HYPH</name>
<evidence type="ECO:0000256" key="6">
    <source>
        <dbReference type="ARBA" id="ARBA00023136"/>
    </source>
</evidence>
<evidence type="ECO:0000259" key="8">
    <source>
        <dbReference type="PROSITE" id="PS50850"/>
    </source>
</evidence>
<evidence type="ECO:0000256" key="5">
    <source>
        <dbReference type="ARBA" id="ARBA00022989"/>
    </source>
</evidence>
<keyword evidence="10" id="KW-1185">Reference proteome</keyword>
<feature type="transmembrane region" description="Helical" evidence="7">
    <location>
        <begin position="314"/>
        <end position="333"/>
    </location>
</feature>
<dbReference type="Pfam" id="PF07690">
    <property type="entry name" value="MFS_1"/>
    <property type="match status" value="1"/>
</dbReference>
<keyword evidence="6 7" id="KW-0472">Membrane</keyword>
<dbReference type="InterPro" id="IPR036259">
    <property type="entry name" value="MFS_trans_sf"/>
</dbReference>
<dbReference type="InterPro" id="IPR011701">
    <property type="entry name" value="MFS"/>
</dbReference>
<protein>
    <submittedName>
        <fullName evidence="9">Metabolite-proton symporter</fullName>
    </submittedName>
</protein>
<feature type="transmembrane region" description="Helical" evidence="7">
    <location>
        <begin position="339"/>
        <end position="357"/>
    </location>
</feature>
<comment type="subcellular location">
    <subcellularLocation>
        <location evidence="1">Cell membrane</location>
        <topology evidence="1">Multi-pass membrane protein</topology>
    </subcellularLocation>
</comment>
<keyword evidence="3" id="KW-1003">Cell membrane</keyword>
<evidence type="ECO:0000313" key="9">
    <source>
        <dbReference type="EMBL" id="RCW79570.1"/>
    </source>
</evidence>
<dbReference type="AlphaFoldDB" id="A0A368YH64"/>
<dbReference type="Gene3D" id="1.20.1250.20">
    <property type="entry name" value="MFS general substrate transporter like domains"/>
    <property type="match status" value="2"/>
</dbReference>
<gene>
    <name evidence="9" type="ORF">C7476_11785</name>
</gene>
<feature type="transmembrane region" description="Helical" evidence="7">
    <location>
        <begin position="406"/>
        <end position="426"/>
    </location>
</feature>
<evidence type="ECO:0000313" key="10">
    <source>
        <dbReference type="Proteomes" id="UP000253324"/>
    </source>
</evidence>
<evidence type="ECO:0000256" key="7">
    <source>
        <dbReference type="SAM" id="Phobius"/>
    </source>
</evidence>
<dbReference type="PROSITE" id="PS50850">
    <property type="entry name" value="MFS"/>
    <property type="match status" value="1"/>
</dbReference>
<feature type="transmembrane region" description="Helical" evidence="7">
    <location>
        <begin position="378"/>
        <end position="400"/>
    </location>
</feature>
<keyword evidence="4 7" id="KW-0812">Transmembrane</keyword>
<dbReference type="RefSeq" id="WP_181872561.1">
    <property type="nucleotide sequence ID" value="NZ_QPJM01000017.1"/>
</dbReference>
<dbReference type="InterPro" id="IPR005829">
    <property type="entry name" value="Sugar_transporter_CS"/>
</dbReference>
<feature type="transmembrane region" description="Helical" evidence="7">
    <location>
        <begin position="124"/>
        <end position="149"/>
    </location>
</feature>
<feature type="transmembrane region" description="Helical" evidence="7">
    <location>
        <begin position="285"/>
        <end position="305"/>
    </location>
</feature>
<evidence type="ECO:0000256" key="4">
    <source>
        <dbReference type="ARBA" id="ARBA00022692"/>
    </source>
</evidence>
<evidence type="ECO:0000256" key="3">
    <source>
        <dbReference type="ARBA" id="ARBA00022475"/>
    </source>
</evidence>
<dbReference type="PROSITE" id="PS00217">
    <property type="entry name" value="SUGAR_TRANSPORT_2"/>
    <property type="match status" value="1"/>
</dbReference>
<feature type="transmembrane region" description="Helical" evidence="7">
    <location>
        <begin position="58"/>
        <end position="82"/>
    </location>
</feature>
<keyword evidence="5 7" id="KW-1133">Transmembrane helix</keyword>